<dbReference type="EMBL" id="FN668688">
    <property type="protein sequence ID" value="CBK24497.2"/>
    <property type="molecule type" value="Genomic_DNA"/>
</dbReference>
<gene>
    <name evidence="14" type="ORF">GSBLH_T00004227001</name>
</gene>
<dbReference type="InterPro" id="IPR008948">
    <property type="entry name" value="L-Aspartase-like"/>
</dbReference>
<dbReference type="GO" id="GO:0005829">
    <property type="term" value="C:cytosol"/>
    <property type="evidence" value="ECO:0007669"/>
    <property type="project" value="TreeGrafter"/>
</dbReference>
<dbReference type="UniPathway" id="UPA00075">
    <property type="reaction ID" value="UER00336"/>
</dbReference>
<evidence type="ECO:0000256" key="5">
    <source>
        <dbReference type="ARBA" id="ARBA00011668"/>
    </source>
</evidence>
<dbReference type="OMA" id="VQENAMK"/>
<dbReference type="InterPro" id="IPR019468">
    <property type="entry name" value="AdenyloSucc_lyase_C"/>
</dbReference>
<dbReference type="Pfam" id="PF00206">
    <property type="entry name" value="Lyase_1"/>
    <property type="match status" value="1"/>
</dbReference>
<evidence type="ECO:0000256" key="2">
    <source>
        <dbReference type="ARBA" id="ARBA00004706"/>
    </source>
</evidence>
<dbReference type="Gene3D" id="1.10.275.60">
    <property type="match status" value="1"/>
</dbReference>
<dbReference type="InterPro" id="IPR020557">
    <property type="entry name" value="Fumarate_lyase_CS"/>
</dbReference>
<evidence type="ECO:0000256" key="8">
    <source>
        <dbReference type="ARBA" id="ARBA00022755"/>
    </source>
</evidence>
<dbReference type="GO" id="GO:0070626">
    <property type="term" value="F:(S)-2-(5-amino-1-(5-phospho-D-ribosyl)imidazole-4-carboxamido) succinate lyase (fumarate-forming) activity"/>
    <property type="evidence" value="ECO:0007669"/>
    <property type="project" value="TreeGrafter"/>
</dbReference>
<keyword evidence="9 12" id="KW-0456">Lyase</keyword>
<evidence type="ECO:0000256" key="9">
    <source>
        <dbReference type="ARBA" id="ARBA00023239"/>
    </source>
</evidence>
<evidence type="ECO:0000259" key="13">
    <source>
        <dbReference type="SMART" id="SM00998"/>
    </source>
</evidence>
<dbReference type="PANTHER" id="PTHR43172">
    <property type="entry name" value="ADENYLOSUCCINATE LYASE"/>
    <property type="match status" value="1"/>
</dbReference>
<evidence type="ECO:0000256" key="6">
    <source>
        <dbReference type="ARBA" id="ARBA00012339"/>
    </source>
</evidence>
<dbReference type="Gene3D" id="1.10.40.30">
    <property type="entry name" value="Fumarase/aspartase (C-terminal domain)"/>
    <property type="match status" value="1"/>
</dbReference>
<dbReference type="FunFam" id="1.10.275.60:FF:000001">
    <property type="entry name" value="Adenylosuccinate lyase"/>
    <property type="match status" value="1"/>
</dbReference>
<comment type="similarity">
    <text evidence="4 12">Belongs to the lyase 1 family. Adenylosuccinate lyase subfamily.</text>
</comment>
<dbReference type="SMART" id="SM00998">
    <property type="entry name" value="ADSL_C"/>
    <property type="match status" value="1"/>
</dbReference>
<sequence length="579" mass="66238">MFFSHENCDSFKYLWISCSIFITLYTLDSKYSNSNDCHNERDPMKLTRNTQFKISPKVDPILILPVPPFSIVCCLEMSVVPEEYVPQRPKYQNPLVDRYASKEMSYIWSPDMKFSTWRKLWIALATAEKELGLNITDEQINEMKAHIYDINYEFAEAKEKELRHDVMSHVHAYGELCPKAMPIIHLGATSCYVGDNTDLIQIREAANLILGKLVRVINALRNFSEQYKDLPTLGFTHYQPAQLVTVGKRATLWNQDLVMDLENLEYQIEHIPFRGVKGTTGTQASFMELFNGDEEKVLALDKRVCELMGFKRSIAVSGQTYTRKADYYVLTALTGIAGSLYKMAGDIRLLANLKEMEEPFGKNQIGSSAMAYKRNPMRCERICSLARYVMGLANDLAQTHACQWFERTLDDSAIRRIVLPEAFLATDIILTVALDVTSGLIVWPKVIESHVREQLPFMATENIMMECVKAGGDRQELHEAIRVHSMEAARVFKQEGLPFDLLERIRKDPLFAAVHDRLDSIVNPVAFIGRAPRQVEMFNRDVVDPYLEKYHHFLEEKSEDAVNVLSVCWKQGTKAGADR</sequence>
<protein>
    <recommendedName>
        <fullName evidence="7 12">Adenylosuccinate lyase</fullName>
        <shortName evidence="12">ASL</shortName>
        <ecNumber evidence="6 12">4.3.2.2</ecNumber>
    </recommendedName>
    <alternativeName>
        <fullName evidence="10 12">Adenylosuccinase</fullName>
    </alternativeName>
</protein>
<dbReference type="CDD" id="cd03302">
    <property type="entry name" value="Adenylsuccinate_lyase_2"/>
    <property type="match status" value="1"/>
</dbReference>
<dbReference type="InterPro" id="IPR022761">
    <property type="entry name" value="Fumarate_lyase_N"/>
</dbReference>
<proteinExistence type="inferred from homology"/>
<dbReference type="NCBIfam" id="TIGR00928">
    <property type="entry name" value="purB"/>
    <property type="match status" value="1"/>
</dbReference>
<comment type="catalytic activity">
    <reaction evidence="11 12">
        <text>N(6)-(1,2-dicarboxyethyl)-AMP = fumarate + AMP</text>
        <dbReference type="Rhea" id="RHEA:16853"/>
        <dbReference type="ChEBI" id="CHEBI:29806"/>
        <dbReference type="ChEBI" id="CHEBI:57567"/>
        <dbReference type="ChEBI" id="CHEBI:456215"/>
        <dbReference type="EC" id="4.3.2.2"/>
    </reaction>
</comment>
<evidence type="ECO:0000313" key="14">
    <source>
        <dbReference type="EMBL" id="CBK24497.2"/>
    </source>
</evidence>
<evidence type="ECO:0000256" key="12">
    <source>
        <dbReference type="RuleBase" id="RU361172"/>
    </source>
</evidence>
<reference evidence="14" key="1">
    <citation type="submission" date="2010-02" db="EMBL/GenBank/DDBJ databases">
        <title>Sequencing and annotation of the Blastocystis hominis genome.</title>
        <authorList>
            <person name="Wincker P."/>
        </authorList>
    </citation>
    <scope>NUCLEOTIDE SEQUENCE</scope>
    <source>
        <strain evidence="14">Singapore isolate B</strain>
    </source>
</reference>
<dbReference type="GO" id="GO:0006189">
    <property type="term" value="P:'de novo' IMP biosynthetic process"/>
    <property type="evidence" value="ECO:0007669"/>
    <property type="project" value="UniProtKB-UniPathway"/>
</dbReference>
<evidence type="ECO:0000313" key="15">
    <source>
        <dbReference type="Proteomes" id="UP000008312"/>
    </source>
</evidence>
<evidence type="ECO:0000256" key="1">
    <source>
        <dbReference type="ARBA" id="ARBA00000598"/>
    </source>
</evidence>
<comment type="pathway">
    <text evidence="2 12">Purine metabolism; IMP biosynthesis via de novo pathway; 5-amino-1-(5-phospho-D-ribosyl)imidazole-4-carboxamide from 5-amino-1-(5-phospho-D-ribosyl)imidazole-4-carboxylate: step 2/2.</text>
</comment>
<dbReference type="AlphaFoldDB" id="D8M8V8"/>
<dbReference type="Proteomes" id="UP000008312">
    <property type="component" value="Unassembled WGS sequence"/>
</dbReference>
<dbReference type="EC" id="4.3.2.2" evidence="6 12"/>
<comment type="pathway">
    <text evidence="3 12">Purine metabolism; AMP biosynthesis via de novo pathway; AMP from IMP: step 2/2.</text>
</comment>
<keyword evidence="15" id="KW-1185">Reference proteome</keyword>
<dbReference type="Gene3D" id="1.20.200.10">
    <property type="entry name" value="Fumarase/aspartase (Central domain)"/>
    <property type="match status" value="1"/>
</dbReference>
<dbReference type="PRINTS" id="PR00149">
    <property type="entry name" value="FUMRATELYASE"/>
</dbReference>
<evidence type="ECO:0000256" key="11">
    <source>
        <dbReference type="ARBA" id="ARBA00047513"/>
    </source>
</evidence>
<dbReference type="InterPro" id="IPR004769">
    <property type="entry name" value="Pur_lyase"/>
</dbReference>
<dbReference type="InParanoid" id="D8M8V8"/>
<dbReference type="RefSeq" id="XP_012898545.1">
    <property type="nucleotide sequence ID" value="XM_013043091.1"/>
</dbReference>
<dbReference type="SUPFAM" id="SSF48557">
    <property type="entry name" value="L-aspartase-like"/>
    <property type="match status" value="1"/>
</dbReference>
<dbReference type="GeneID" id="24921263"/>
<dbReference type="GO" id="GO:0004018">
    <property type="term" value="F:N6-(1,2-dicarboxyethyl)AMP AMP-lyase (fumarate-forming) activity"/>
    <property type="evidence" value="ECO:0007669"/>
    <property type="project" value="InterPro"/>
</dbReference>
<evidence type="ECO:0000256" key="3">
    <source>
        <dbReference type="ARBA" id="ARBA00004734"/>
    </source>
</evidence>
<name>D8M8V8_BLAHO</name>
<dbReference type="OrthoDB" id="406045at2759"/>
<feature type="domain" description="Adenylosuccinate lyase C-terminal" evidence="13">
    <location>
        <begin position="455"/>
        <end position="539"/>
    </location>
</feature>
<dbReference type="GO" id="GO:0044208">
    <property type="term" value="P:'de novo' AMP biosynthetic process"/>
    <property type="evidence" value="ECO:0007669"/>
    <property type="project" value="UniProtKB-UniPathway"/>
</dbReference>
<accession>D8M8V8</accession>
<evidence type="ECO:0000256" key="7">
    <source>
        <dbReference type="ARBA" id="ARBA00017058"/>
    </source>
</evidence>
<organism evidence="14">
    <name type="scientific">Blastocystis hominis</name>
    <dbReference type="NCBI Taxonomy" id="12968"/>
    <lineage>
        <taxon>Eukaryota</taxon>
        <taxon>Sar</taxon>
        <taxon>Stramenopiles</taxon>
        <taxon>Bigyra</taxon>
        <taxon>Opalozoa</taxon>
        <taxon>Opalinata</taxon>
        <taxon>Blastocystidae</taxon>
        <taxon>Blastocystis</taxon>
    </lineage>
</organism>
<evidence type="ECO:0000256" key="4">
    <source>
        <dbReference type="ARBA" id="ARBA00008273"/>
    </source>
</evidence>
<comment type="catalytic activity">
    <reaction evidence="1 12">
        <text>(2S)-2-[5-amino-1-(5-phospho-beta-D-ribosyl)imidazole-4-carboxamido]succinate = 5-amino-1-(5-phospho-beta-D-ribosyl)imidazole-4-carboxamide + fumarate</text>
        <dbReference type="Rhea" id="RHEA:23920"/>
        <dbReference type="ChEBI" id="CHEBI:29806"/>
        <dbReference type="ChEBI" id="CHEBI:58443"/>
        <dbReference type="ChEBI" id="CHEBI:58475"/>
        <dbReference type="EC" id="4.3.2.2"/>
    </reaction>
</comment>
<dbReference type="PANTHER" id="PTHR43172:SF1">
    <property type="entry name" value="ADENYLOSUCCINATE LYASE"/>
    <property type="match status" value="1"/>
</dbReference>
<dbReference type="UniPathway" id="UPA00074">
    <property type="reaction ID" value="UER00132"/>
</dbReference>
<dbReference type="Pfam" id="PF10397">
    <property type="entry name" value="ADSL_C"/>
    <property type="match status" value="1"/>
</dbReference>
<dbReference type="InterPro" id="IPR000362">
    <property type="entry name" value="Fumarate_lyase_fam"/>
</dbReference>
<dbReference type="PROSITE" id="PS00163">
    <property type="entry name" value="FUMARATE_LYASES"/>
    <property type="match status" value="1"/>
</dbReference>
<evidence type="ECO:0000256" key="10">
    <source>
        <dbReference type="ARBA" id="ARBA00030717"/>
    </source>
</evidence>
<comment type="subunit">
    <text evidence="5">Homotetramer. Residues from neighboring subunits contribute catalytic and substrate-binding residues to each active site.</text>
</comment>
<keyword evidence="8 12" id="KW-0658">Purine biosynthesis</keyword>